<dbReference type="GO" id="GO:0031509">
    <property type="term" value="P:subtelomeric heterochromatin formation"/>
    <property type="evidence" value="ECO:0007669"/>
    <property type="project" value="InterPro"/>
</dbReference>
<dbReference type="RefSeq" id="XP_033379759.1">
    <property type="nucleotide sequence ID" value="XM_033526139.1"/>
</dbReference>
<keyword evidence="7 15" id="KW-0949">S-adenosyl-L-methionine</keyword>
<dbReference type="GO" id="GO:0000781">
    <property type="term" value="C:chromosome, telomeric region"/>
    <property type="evidence" value="ECO:0007669"/>
    <property type="project" value="GOC"/>
</dbReference>
<evidence type="ECO:0000256" key="17">
    <source>
        <dbReference type="SAM" id="MobiDB-lite"/>
    </source>
</evidence>
<dbReference type="GO" id="GO:0006281">
    <property type="term" value="P:DNA repair"/>
    <property type="evidence" value="ECO:0007669"/>
    <property type="project" value="InterPro"/>
</dbReference>
<dbReference type="Pfam" id="PF08123">
    <property type="entry name" value="DOT1"/>
    <property type="match status" value="1"/>
</dbReference>
<feature type="compositionally biased region" description="Low complexity" evidence="17">
    <location>
        <begin position="95"/>
        <end position="106"/>
    </location>
</feature>
<dbReference type="GO" id="GO:0140956">
    <property type="term" value="F:histone H3K79 trimethyltransferase activity"/>
    <property type="evidence" value="ECO:0007669"/>
    <property type="project" value="UniProtKB-EC"/>
</dbReference>
<evidence type="ECO:0000313" key="19">
    <source>
        <dbReference type="EMBL" id="KAF2011420.1"/>
    </source>
</evidence>
<dbReference type="CDD" id="cd02440">
    <property type="entry name" value="AdoMet_MTases"/>
    <property type="match status" value="1"/>
</dbReference>
<gene>
    <name evidence="19" type="ORF">BU24DRAFT_413081</name>
</gene>
<comment type="subcellular location">
    <subcellularLocation>
        <location evidence="2 15">Nucleus</location>
    </subcellularLocation>
</comment>
<dbReference type="GO" id="GO:0042393">
    <property type="term" value="F:histone binding"/>
    <property type="evidence" value="ECO:0007669"/>
    <property type="project" value="InterPro"/>
</dbReference>
<feature type="binding site" evidence="16">
    <location>
        <begin position="414"/>
        <end position="417"/>
    </location>
    <ligand>
        <name>S-adenosyl-L-methionine</name>
        <dbReference type="ChEBI" id="CHEBI:59789"/>
    </ligand>
</feature>
<dbReference type="Gene3D" id="3.40.50.150">
    <property type="entry name" value="Vaccinia Virus protein VP39"/>
    <property type="match status" value="1"/>
</dbReference>
<evidence type="ECO:0000256" key="8">
    <source>
        <dbReference type="ARBA" id="ARBA00022737"/>
    </source>
</evidence>
<keyword evidence="10 15" id="KW-0805">Transcription regulation</keyword>
<comment type="catalytic activity">
    <reaction evidence="14 15">
        <text>L-lysyl(79)-[histone H3] + 3 S-adenosyl-L-methionine = N(6),N(6),N(6)-trimethyl-L-lysyl(79)-[histone H3] + 3 S-adenosyl-L-homocysteine + 3 H(+)</text>
        <dbReference type="Rhea" id="RHEA:60328"/>
        <dbReference type="Rhea" id="RHEA-COMP:15549"/>
        <dbReference type="Rhea" id="RHEA-COMP:15552"/>
        <dbReference type="ChEBI" id="CHEBI:15378"/>
        <dbReference type="ChEBI" id="CHEBI:29969"/>
        <dbReference type="ChEBI" id="CHEBI:57856"/>
        <dbReference type="ChEBI" id="CHEBI:59789"/>
        <dbReference type="ChEBI" id="CHEBI:61961"/>
        <dbReference type="EC" id="2.1.1.360"/>
    </reaction>
</comment>
<evidence type="ECO:0000256" key="16">
    <source>
        <dbReference type="PIRSR" id="PIRSR017570-1"/>
    </source>
</evidence>
<dbReference type="EC" id="2.1.1.360" evidence="3 15"/>
<dbReference type="GO" id="GO:0005634">
    <property type="term" value="C:nucleus"/>
    <property type="evidence" value="ECO:0007669"/>
    <property type="project" value="UniProtKB-SubCell"/>
</dbReference>
<dbReference type="PIRSF" id="PIRSF017570">
    <property type="entry name" value="Histone_H3-K79_MeTrfase"/>
    <property type="match status" value="1"/>
</dbReference>
<feature type="binding site" evidence="16">
    <location>
        <begin position="437"/>
        <end position="446"/>
    </location>
    <ligand>
        <name>S-adenosyl-L-methionine</name>
        <dbReference type="ChEBI" id="CHEBI:59789"/>
    </ligand>
</feature>
<dbReference type="GO" id="GO:0000786">
    <property type="term" value="C:nucleosome"/>
    <property type="evidence" value="ECO:0007669"/>
    <property type="project" value="InterPro"/>
</dbReference>
<keyword evidence="12 15" id="KW-0539">Nucleus</keyword>
<evidence type="ECO:0000256" key="12">
    <source>
        <dbReference type="ARBA" id="ARBA00023242"/>
    </source>
</evidence>
<keyword evidence="8" id="KW-0677">Repeat</keyword>
<protein>
    <recommendedName>
        <fullName evidence="4 15">Histone-lysine N-methyltransferase, H3 lysine-79 specific</fullName>
        <ecNumber evidence="3 15">2.1.1.360</ecNumber>
    </recommendedName>
    <alternativeName>
        <fullName evidence="13 15">Histone H3-K79 methyltransferase</fullName>
    </alternativeName>
</protein>
<dbReference type="GO" id="GO:0032259">
    <property type="term" value="P:methylation"/>
    <property type="evidence" value="ECO:0007669"/>
    <property type="project" value="UniProtKB-KW"/>
</dbReference>
<reference evidence="19" key="1">
    <citation type="journal article" date="2020" name="Stud. Mycol.">
        <title>101 Dothideomycetes genomes: a test case for predicting lifestyles and emergence of pathogens.</title>
        <authorList>
            <person name="Haridas S."/>
            <person name="Albert R."/>
            <person name="Binder M."/>
            <person name="Bloem J."/>
            <person name="Labutti K."/>
            <person name="Salamov A."/>
            <person name="Andreopoulos B."/>
            <person name="Baker S."/>
            <person name="Barry K."/>
            <person name="Bills G."/>
            <person name="Bluhm B."/>
            <person name="Cannon C."/>
            <person name="Castanera R."/>
            <person name="Culley D."/>
            <person name="Daum C."/>
            <person name="Ezra D."/>
            <person name="Gonzalez J."/>
            <person name="Henrissat B."/>
            <person name="Kuo A."/>
            <person name="Liang C."/>
            <person name="Lipzen A."/>
            <person name="Lutzoni F."/>
            <person name="Magnuson J."/>
            <person name="Mondo S."/>
            <person name="Nolan M."/>
            <person name="Ohm R."/>
            <person name="Pangilinan J."/>
            <person name="Park H.-J."/>
            <person name="Ramirez L."/>
            <person name="Alfaro M."/>
            <person name="Sun H."/>
            <person name="Tritt A."/>
            <person name="Yoshinaga Y."/>
            <person name="Zwiers L.-H."/>
            <person name="Turgeon B."/>
            <person name="Goodwin S."/>
            <person name="Spatafora J."/>
            <person name="Crous P."/>
            <person name="Grigoriev I."/>
        </authorList>
    </citation>
    <scope>NUCLEOTIDE SEQUENCE</scope>
    <source>
        <strain evidence="19">CBS 175.79</strain>
    </source>
</reference>
<evidence type="ECO:0000256" key="14">
    <source>
        <dbReference type="ARBA" id="ARBA00047770"/>
    </source>
</evidence>
<evidence type="ECO:0000256" key="7">
    <source>
        <dbReference type="ARBA" id="ARBA00022691"/>
    </source>
</evidence>
<dbReference type="InterPro" id="IPR025789">
    <property type="entry name" value="DOT1_dom"/>
</dbReference>
<keyword evidence="6 15" id="KW-0808">Transferase</keyword>
<evidence type="ECO:0000256" key="6">
    <source>
        <dbReference type="ARBA" id="ARBA00022679"/>
    </source>
</evidence>
<evidence type="ECO:0000256" key="13">
    <source>
        <dbReference type="ARBA" id="ARBA00029821"/>
    </source>
</evidence>
<dbReference type="GO" id="GO:0000077">
    <property type="term" value="P:DNA damage checkpoint signaling"/>
    <property type="evidence" value="ECO:0007669"/>
    <property type="project" value="InterPro"/>
</dbReference>
<evidence type="ECO:0000256" key="11">
    <source>
        <dbReference type="ARBA" id="ARBA00023163"/>
    </source>
</evidence>
<feature type="binding site" evidence="16">
    <location>
        <position position="463"/>
    </location>
    <ligand>
        <name>S-adenosyl-L-methionine</name>
        <dbReference type="ChEBI" id="CHEBI:59789"/>
    </ligand>
</feature>
<evidence type="ECO:0000313" key="20">
    <source>
        <dbReference type="Proteomes" id="UP000799778"/>
    </source>
</evidence>
<accession>A0A6A5XES5</accession>
<keyword evidence="20" id="KW-1185">Reference proteome</keyword>
<evidence type="ECO:0000256" key="3">
    <source>
        <dbReference type="ARBA" id="ARBA00012190"/>
    </source>
</evidence>
<proteinExistence type="inferred from homology"/>
<sequence length="596" mass="65933">MDLANQKRVSVITVWNEPNRLKGFGGNVHGAQRCIVFTYNSCVFYSLPILIRIHKFYPRTSPIPAIIAPPYPSMFAPKPSKIRQRTVTVPIKKTSAPSAEPSRSSSQVKNSARSVSSNGTSNGPRAPAAAVPGSRFQLTPANKSRAPTSATSRSDRRTLTVTHQRKRKASPSTPQWASSDESSDSDGNDDRLGSGGRKRQKTSSSIEPAGLGRSLEPDLRRRIRYQVPPKNGKDVAAADKDVQKTRLIHGVEMTRGRYAKLFQPAFSGSKEIMVAELQYPSRSRPEKFEVVVPKGENTEDYNPLSDLYYSMEEIINHYLPVDVAEKLSSEVDGPVRLLKRAVTKNSKSDFKDALADFNNVIVSKLADKTIQGVLDDMHAIPLSLTKCILGQVYQRTVSPEAHKLRRVRDKKTTYGELMPAFVHTIFHQTHLNSESVFVDLGSGVGNVVMQSALQTGAESWGIEIMDIPSKCAEEQAVELRARSKLWNLSLGAINLLHGDFLESPEIDEVLKRADVVLVNNKVFPQRLNEQLLYKFLELKNGCKVVSLNSFGGGGKQGARNENSIANIFDEERFDSGTGSVSWMGDSVEYFIATKVR</sequence>
<feature type="compositionally biased region" description="Polar residues" evidence="17">
    <location>
        <begin position="107"/>
        <end position="123"/>
    </location>
</feature>
<evidence type="ECO:0000259" key="18">
    <source>
        <dbReference type="PROSITE" id="PS51569"/>
    </source>
</evidence>
<evidence type="ECO:0000256" key="4">
    <source>
        <dbReference type="ARBA" id="ARBA00020987"/>
    </source>
</evidence>
<feature type="binding site" evidence="16">
    <location>
        <begin position="499"/>
        <end position="500"/>
    </location>
    <ligand>
        <name>S-adenosyl-L-methionine</name>
        <dbReference type="ChEBI" id="CHEBI:59789"/>
    </ligand>
</feature>
<dbReference type="FunFam" id="3.40.50.150:FF:000033">
    <property type="entry name" value="Histone-lysine N-methyltransferase, H3 lysine-79 specific"/>
    <property type="match status" value="1"/>
</dbReference>
<dbReference type="Proteomes" id="UP000799778">
    <property type="component" value="Unassembled WGS sequence"/>
</dbReference>
<dbReference type="OrthoDB" id="443402at2759"/>
<dbReference type="AlphaFoldDB" id="A0A6A5XES5"/>
<dbReference type="Gene3D" id="1.10.260.170">
    <property type="match status" value="1"/>
</dbReference>
<dbReference type="PANTHER" id="PTHR21451">
    <property type="entry name" value="HISTONE H3 METHYLTRANSFERASE"/>
    <property type="match status" value="1"/>
</dbReference>
<evidence type="ECO:0000256" key="5">
    <source>
        <dbReference type="ARBA" id="ARBA00022603"/>
    </source>
</evidence>
<dbReference type="GeneID" id="54283536"/>
<dbReference type="PROSITE" id="PS51569">
    <property type="entry name" value="DOT1"/>
    <property type="match status" value="1"/>
</dbReference>
<dbReference type="InterPro" id="IPR030445">
    <property type="entry name" value="H3-K79_meTrfase"/>
</dbReference>
<organism evidence="19 20">
    <name type="scientific">Aaosphaeria arxii CBS 175.79</name>
    <dbReference type="NCBI Taxonomy" id="1450172"/>
    <lineage>
        <taxon>Eukaryota</taxon>
        <taxon>Fungi</taxon>
        <taxon>Dikarya</taxon>
        <taxon>Ascomycota</taxon>
        <taxon>Pezizomycotina</taxon>
        <taxon>Dothideomycetes</taxon>
        <taxon>Pleosporomycetidae</taxon>
        <taxon>Pleosporales</taxon>
        <taxon>Pleosporales incertae sedis</taxon>
        <taxon>Aaosphaeria</taxon>
    </lineage>
</organism>
<feature type="compositionally biased region" description="Polar residues" evidence="17">
    <location>
        <begin position="136"/>
        <end position="152"/>
    </location>
</feature>
<dbReference type="SUPFAM" id="SSF53335">
    <property type="entry name" value="S-adenosyl-L-methionine-dependent methyltransferases"/>
    <property type="match status" value="1"/>
</dbReference>
<comment type="function">
    <text evidence="1 15">Histone methyltransferase that specifically trimethylates histone H3 to form H3K79me3. This methylation is required for telomere silencing and for the pachytene checkpoint during the meiotic cell cycle by allowing the recruitment of RAD9 to double strand breaks. Nucleosomes are preferred as substrate compared to free histone.</text>
</comment>
<keyword evidence="9 15" id="KW-0156">Chromatin regulator</keyword>
<feature type="region of interest" description="Disordered" evidence="17">
    <location>
        <begin position="91"/>
        <end position="220"/>
    </location>
</feature>
<name>A0A6A5XES5_9PLEO</name>
<dbReference type="PANTHER" id="PTHR21451:SF0">
    <property type="entry name" value="HISTONE-LYSINE N-METHYLTRANSFERASE, H3 LYSINE-79 SPECIFIC"/>
    <property type="match status" value="1"/>
</dbReference>
<dbReference type="InterPro" id="IPR029063">
    <property type="entry name" value="SAM-dependent_MTases_sf"/>
</dbReference>
<dbReference type="InterPro" id="IPR021162">
    <property type="entry name" value="Dot1"/>
</dbReference>
<evidence type="ECO:0000256" key="10">
    <source>
        <dbReference type="ARBA" id="ARBA00023015"/>
    </source>
</evidence>
<evidence type="ECO:0000256" key="1">
    <source>
        <dbReference type="ARBA" id="ARBA00003482"/>
    </source>
</evidence>
<keyword evidence="11 15" id="KW-0804">Transcription</keyword>
<comment type="similarity">
    <text evidence="15">Belongs to the class I-like SAM-binding methyltransferase superfamily. DOT1 family.</text>
</comment>
<evidence type="ECO:0000256" key="9">
    <source>
        <dbReference type="ARBA" id="ARBA00022853"/>
    </source>
</evidence>
<feature type="domain" description="DOT1" evidence="18">
    <location>
        <begin position="288"/>
        <end position="596"/>
    </location>
</feature>
<dbReference type="EMBL" id="ML978074">
    <property type="protein sequence ID" value="KAF2011420.1"/>
    <property type="molecule type" value="Genomic_DNA"/>
</dbReference>
<keyword evidence="5 15" id="KW-0489">Methyltransferase</keyword>
<evidence type="ECO:0000256" key="15">
    <source>
        <dbReference type="PIRNR" id="PIRNR017570"/>
    </source>
</evidence>
<evidence type="ECO:0000256" key="2">
    <source>
        <dbReference type="ARBA" id="ARBA00004123"/>
    </source>
</evidence>